<comment type="subcellular location">
    <subcellularLocation>
        <location evidence="2">Endoplasmic reticulum membrane</location>
        <topology evidence="2">Single-pass membrane protein</topology>
    </subcellularLocation>
</comment>
<evidence type="ECO:0000256" key="3">
    <source>
        <dbReference type="ARBA" id="ARBA00004760"/>
    </source>
</evidence>
<feature type="modified residue" description="N6-(pyridoxal phosphate)lysine" evidence="16">
    <location>
        <position position="352"/>
    </location>
</feature>
<dbReference type="GO" id="GO:0008117">
    <property type="term" value="F:sphinganine-1-phosphate aldolase activity"/>
    <property type="evidence" value="ECO:0007669"/>
    <property type="project" value="UniProtKB-EC"/>
</dbReference>
<evidence type="ECO:0000313" key="18">
    <source>
        <dbReference type="EMBL" id="KAF4665318.1"/>
    </source>
</evidence>
<dbReference type="Gene3D" id="3.40.640.10">
    <property type="entry name" value="Type I PLP-dependent aspartate aminotransferase-like (Major domain)"/>
    <property type="match status" value="1"/>
</dbReference>
<dbReference type="GO" id="GO:0030149">
    <property type="term" value="P:sphingolipid catabolic process"/>
    <property type="evidence" value="ECO:0007669"/>
    <property type="project" value="TreeGrafter"/>
</dbReference>
<dbReference type="FunFam" id="3.40.640.10:FF:000020">
    <property type="entry name" value="sphingosine-1-phosphate lyase 1"/>
    <property type="match status" value="1"/>
</dbReference>
<dbReference type="Pfam" id="PF00282">
    <property type="entry name" value="Pyridoxal_deC"/>
    <property type="match status" value="1"/>
</dbReference>
<dbReference type="EMBL" id="JABAHT010000097">
    <property type="protein sequence ID" value="KAF4665318.1"/>
    <property type="molecule type" value="Genomic_DNA"/>
</dbReference>
<keyword evidence="8" id="KW-0746">Sphingolipid metabolism</keyword>
<dbReference type="PANTHER" id="PTHR42735:SF6">
    <property type="entry name" value="SPHINGOSINE-1-PHOSPHATE LYASE 1"/>
    <property type="match status" value="1"/>
</dbReference>
<dbReference type="InterPro" id="IPR050477">
    <property type="entry name" value="GrpII_AminoAcid_Decarb"/>
</dbReference>
<evidence type="ECO:0000256" key="2">
    <source>
        <dbReference type="ARBA" id="ARBA00004389"/>
    </source>
</evidence>
<dbReference type="GO" id="GO:0005789">
    <property type="term" value="C:endoplasmic reticulum membrane"/>
    <property type="evidence" value="ECO:0007669"/>
    <property type="project" value="UniProtKB-SubCell"/>
</dbReference>
<comment type="similarity">
    <text evidence="13">Belongs to the group II decarboxylase family. Sphingosine-1-phosphate lyase subfamily.</text>
</comment>
<dbReference type="InterPro" id="IPR002129">
    <property type="entry name" value="PyrdxlP-dep_de-COase"/>
</dbReference>
<protein>
    <recommendedName>
        <fullName evidence="14">sphinganine-1-phosphate aldolase</fullName>
        <ecNumber evidence="14">4.1.2.27</ecNumber>
    </recommendedName>
    <alternativeName>
        <fullName evidence="15">Sphingosine-1-phosphate aldolase</fullName>
    </alternativeName>
</protein>
<comment type="pathway">
    <text evidence="3">Lipid metabolism; sphingolipid metabolism.</text>
</comment>
<evidence type="ECO:0000256" key="6">
    <source>
        <dbReference type="ARBA" id="ARBA00022824"/>
    </source>
</evidence>
<dbReference type="InterPro" id="IPR015422">
    <property type="entry name" value="PyrdxlP-dep_Trfase_small"/>
</dbReference>
<dbReference type="InterPro" id="IPR015424">
    <property type="entry name" value="PyrdxlP-dep_Trfase"/>
</dbReference>
<evidence type="ECO:0000256" key="11">
    <source>
        <dbReference type="ARBA" id="ARBA00023136"/>
    </source>
</evidence>
<keyword evidence="6" id="KW-0256">Endoplasmic reticulum</keyword>
<evidence type="ECO:0000256" key="9">
    <source>
        <dbReference type="ARBA" id="ARBA00022989"/>
    </source>
</evidence>
<dbReference type="Proteomes" id="UP000572268">
    <property type="component" value="Unassembled WGS sequence"/>
</dbReference>
<evidence type="ECO:0000256" key="1">
    <source>
        <dbReference type="ARBA" id="ARBA00001933"/>
    </source>
</evidence>
<keyword evidence="9" id="KW-1133">Transmembrane helix</keyword>
<dbReference type="InterPro" id="IPR015421">
    <property type="entry name" value="PyrdxlP-dep_Trfase_major"/>
</dbReference>
<comment type="caution">
    <text evidence="18">The sequence shown here is derived from an EMBL/GenBank/DDBJ whole genome shotgun (WGS) entry which is preliminary data.</text>
</comment>
<keyword evidence="7 16" id="KW-0663">Pyridoxal phosphate</keyword>
<dbReference type="EC" id="4.1.2.27" evidence="14"/>
<evidence type="ECO:0000256" key="10">
    <source>
        <dbReference type="ARBA" id="ARBA00023098"/>
    </source>
</evidence>
<accession>A0A7J6M182</accession>
<keyword evidence="10" id="KW-0443">Lipid metabolism</keyword>
<evidence type="ECO:0000256" key="12">
    <source>
        <dbReference type="ARBA" id="ARBA00023239"/>
    </source>
</evidence>
<evidence type="ECO:0000256" key="5">
    <source>
        <dbReference type="ARBA" id="ARBA00022692"/>
    </source>
</evidence>
<sequence length="556" mass="61390">MPSSNIPIISNMLATIRLLVNDKLRRKDRFDTVVLSTLTWFFLYFAYKLWKHLQRYGLHQGFEVPLKRYALKQVRRIPQVRAKIDAELDKATEGLDEMVLKDVEHRNSALPQQGKPSSELLPYMEKCADKEHKNWENGGQSGCVYHGGEELYEMQGKVLGMFALSNLLHADVFTKTRQMEAEVIAMTLDLFNGKSEEGACGSVTSGGTESILLAMKAYRDWGRAERGITEPNIVIPHSAHAAFIKAGQYFGIDVRVARLTEDVMDVNLNHVESLINKNTVAIVGSCPQFPQGVVDNIEGLAKIALEHKTNLHVDCCLGGYLLPFMEENGFPMPTKFDFRVLGVTSISCDTHKYGFSPKGTSVLMFRSPNLRKYQYSTCSEWPGGIYGTPTICGSRPAAAVAATWATLMHIGRDGYKQSCKTIVSGAKQLEKGIDNIDGVRVLGRPSVSVVAITCTNGVNDYDLAEWLKENTKTHWNLNMLQMPSGVHICVTRLNASKIDELLKDIEAGVEAEKAKLDSGVKSGHSGNAAVYGSAASVPKELADVVVAKYLDTCYKA</sequence>
<keyword evidence="11" id="KW-0472">Membrane</keyword>
<evidence type="ECO:0000256" key="7">
    <source>
        <dbReference type="ARBA" id="ARBA00022898"/>
    </source>
</evidence>
<dbReference type="Gene3D" id="6.10.140.2150">
    <property type="match status" value="1"/>
</dbReference>
<dbReference type="Gene3D" id="3.90.1150.10">
    <property type="entry name" value="Aspartate Aminotransferase, domain 1"/>
    <property type="match status" value="1"/>
</dbReference>
<keyword evidence="5" id="KW-0812">Transmembrane</keyword>
<evidence type="ECO:0000256" key="17">
    <source>
        <dbReference type="RuleBase" id="RU000382"/>
    </source>
</evidence>
<evidence type="ECO:0000256" key="15">
    <source>
        <dbReference type="ARBA" id="ARBA00042568"/>
    </source>
</evidence>
<organism evidence="18 20">
    <name type="scientific">Perkinsus olseni</name>
    <name type="common">Perkinsus atlanticus</name>
    <dbReference type="NCBI Taxonomy" id="32597"/>
    <lineage>
        <taxon>Eukaryota</taxon>
        <taxon>Sar</taxon>
        <taxon>Alveolata</taxon>
        <taxon>Perkinsozoa</taxon>
        <taxon>Perkinsea</taxon>
        <taxon>Perkinsida</taxon>
        <taxon>Perkinsidae</taxon>
        <taxon>Perkinsus</taxon>
    </lineage>
</organism>
<evidence type="ECO:0000256" key="8">
    <source>
        <dbReference type="ARBA" id="ARBA00022919"/>
    </source>
</evidence>
<dbReference type="GO" id="GO:0030170">
    <property type="term" value="F:pyridoxal phosphate binding"/>
    <property type="evidence" value="ECO:0007669"/>
    <property type="project" value="InterPro"/>
</dbReference>
<evidence type="ECO:0000256" key="14">
    <source>
        <dbReference type="ARBA" id="ARBA00038965"/>
    </source>
</evidence>
<keyword evidence="12 17" id="KW-0456">Lyase</keyword>
<dbReference type="PANTHER" id="PTHR42735">
    <property type="match status" value="1"/>
</dbReference>
<evidence type="ECO:0000313" key="21">
    <source>
        <dbReference type="Proteomes" id="UP000572268"/>
    </source>
</evidence>
<dbReference type="OrthoDB" id="10254570at2759"/>
<evidence type="ECO:0000256" key="16">
    <source>
        <dbReference type="PIRSR" id="PIRSR602129-50"/>
    </source>
</evidence>
<dbReference type="AlphaFoldDB" id="A0A7J6M182"/>
<dbReference type="EMBL" id="JABANN010000092">
    <property type="protein sequence ID" value="KAF4671910.1"/>
    <property type="molecule type" value="Genomic_DNA"/>
</dbReference>
<dbReference type="GO" id="GO:0019752">
    <property type="term" value="P:carboxylic acid metabolic process"/>
    <property type="evidence" value="ECO:0007669"/>
    <property type="project" value="InterPro"/>
</dbReference>
<proteinExistence type="inferred from homology"/>
<comment type="cofactor">
    <cofactor evidence="1 16 17">
        <name>pyridoxal 5'-phosphate</name>
        <dbReference type="ChEBI" id="CHEBI:597326"/>
    </cofactor>
</comment>
<evidence type="ECO:0000256" key="4">
    <source>
        <dbReference type="ARBA" id="ARBA00004991"/>
    </source>
</evidence>
<dbReference type="Proteomes" id="UP000570595">
    <property type="component" value="Unassembled WGS sequence"/>
</dbReference>
<evidence type="ECO:0000313" key="20">
    <source>
        <dbReference type="Proteomes" id="UP000570595"/>
    </source>
</evidence>
<dbReference type="SUPFAM" id="SSF53383">
    <property type="entry name" value="PLP-dependent transferases"/>
    <property type="match status" value="1"/>
</dbReference>
<comment type="pathway">
    <text evidence="4">Sphingolipid metabolism.</text>
</comment>
<reference evidence="20 21" key="1">
    <citation type="submission" date="2020-04" db="EMBL/GenBank/DDBJ databases">
        <title>Perkinsus olseni comparative genomics.</title>
        <authorList>
            <person name="Bogema D.R."/>
        </authorList>
    </citation>
    <scope>NUCLEOTIDE SEQUENCE [LARGE SCALE GENOMIC DNA]</scope>
    <source>
        <strain evidence="18">ATCC PRA-179</strain>
        <strain evidence="19">ATCC PRA-31</strain>
    </source>
</reference>
<name>A0A7J6M182_PEROL</name>
<gene>
    <name evidence="18" type="primary">SGPL1</name>
    <name evidence="19" type="ORF">FOL46_009741</name>
    <name evidence="18" type="ORF">FOZ61_011043</name>
</gene>
<evidence type="ECO:0000256" key="13">
    <source>
        <dbReference type="ARBA" id="ARBA00038302"/>
    </source>
</evidence>
<evidence type="ECO:0000313" key="19">
    <source>
        <dbReference type="EMBL" id="KAF4671910.1"/>
    </source>
</evidence>